<dbReference type="SMART" id="SM00645">
    <property type="entry name" value="Pept_C1"/>
    <property type="match status" value="1"/>
</dbReference>
<dbReference type="RefSeq" id="WP_015902960.1">
    <property type="nucleotide sequence ID" value="NC_012108.1"/>
</dbReference>
<dbReference type="SUPFAM" id="SSF53474">
    <property type="entry name" value="alpha/beta-Hydrolases"/>
    <property type="match status" value="1"/>
</dbReference>
<dbReference type="Pfam" id="PF00112">
    <property type="entry name" value="Peptidase_C1"/>
    <property type="match status" value="1"/>
</dbReference>
<reference evidence="2 3" key="1">
    <citation type="journal article" date="2009" name="Environ. Microbiol.">
        <title>Genome sequence of Desulfobacterium autotrophicum HRM2, a marine sulfate reducer oxidizing organic carbon completely to carbon dioxide.</title>
        <authorList>
            <person name="Strittmatter A.W."/>
            <person name="Liesegang H."/>
            <person name="Rabus R."/>
            <person name="Decker I."/>
            <person name="Amann J."/>
            <person name="Andres S."/>
            <person name="Henne A."/>
            <person name="Fricke W.F."/>
            <person name="Martinez-Arias R."/>
            <person name="Bartels D."/>
            <person name="Goesmann A."/>
            <person name="Krause L."/>
            <person name="Puehler A."/>
            <person name="Klenk H.P."/>
            <person name="Richter M."/>
            <person name="Schuler M."/>
            <person name="Gloeckner F.O."/>
            <person name="Meyerdierks A."/>
            <person name="Gottschalk G."/>
            <person name="Amann R."/>
        </authorList>
    </citation>
    <scope>NUCLEOTIDE SEQUENCE [LARGE SCALE GENOMIC DNA]</scope>
    <source>
        <strain evidence="3">ATCC 43914 / DSM 3382 / HRM2</strain>
    </source>
</reference>
<dbReference type="CDD" id="cd02619">
    <property type="entry name" value="Peptidase_C1"/>
    <property type="match status" value="1"/>
</dbReference>
<keyword evidence="3" id="KW-1185">Reference proteome</keyword>
<feature type="domain" description="Peptidase C1A papain C-terminal" evidence="1">
    <location>
        <begin position="40"/>
        <end position="257"/>
    </location>
</feature>
<organism evidence="2 3">
    <name type="scientific">Desulforapulum autotrophicum (strain ATCC 43914 / DSM 3382 / VKM B-1955 / HRM2)</name>
    <name type="common">Desulfobacterium autotrophicum</name>
    <dbReference type="NCBI Taxonomy" id="177437"/>
    <lineage>
        <taxon>Bacteria</taxon>
        <taxon>Pseudomonadati</taxon>
        <taxon>Thermodesulfobacteriota</taxon>
        <taxon>Desulfobacteria</taxon>
        <taxon>Desulfobacterales</taxon>
        <taxon>Desulfobacteraceae</taxon>
        <taxon>Desulforapulum</taxon>
    </lineage>
</organism>
<dbReference type="OrthoDB" id="5318987at2"/>
<accession>C0QL85</accession>
<evidence type="ECO:0000313" key="3">
    <source>
        <dbReference type="Proteomes" id="UP000000442"/>
    </source>
</evidence>
<dbReference type="Gene3D" id="3.90.70.10">
    <property type="entry name" value="Cysteine proteinases"/>
    <property type="match status" value="1"/>
</dbReference>
<evidence type="ECO:0000313" key="2">
    <source>
        <dbReference type="EMBL" id="ACN14171.1"/>
    </source>
</evidence>
<dbReference type="eggNOG" id="COG4870">
    <property type="taxonomic scope" value="Bacteria"/>
</dbReference>
<keyword evidence="2" id="KW-0378">Hydrolase</keyword>
<dbReference type="InterPro" id="IPR038765">
    <property type="entry name" value="Papain-like_cys_pep_sf"/>
</dbReference>
<dbReference type="SUPFAM" id="SSF54001">
    <property type="entry name" value="Cysteine proteinases"/>
    <property type="match status" value="1"/>
</dbReference>
<dbReference type="HOGENOM" id="CLU_013107_0_0_7"/>
<proteinExistence type="predicted"/>
<dbReference type="GO" id="GO:0008234">
    <property type="term" value="F:cysteine-type peptidase activity"/>
    <property type="evidence" value="ECO:0007669"/>
    <property type="project" value="InterPro"/>
</dbReference>
<dbReference type="Proteomes" id="UP000000442">
    <property type="component" value="Chromosome"/>
</dbReference>
<dbReference type="InterPro" id="IPR000668">
    <property type="entry name" value="Peptidase_C1A_C"/>
</dbReference>
<protein>
    <submittedName>
        <fullName evidence="2">Cysteine protease</fullName>
    </submittedName>
</protein>
<dbReference type="AlphaFoldDB" id="C0QL85"/>
<sequence>MVKKSFPSVKIAGEQRILNARKDTTDIRDRMYEPALIQLLPEIDYRGGTDILDQGKEGACTGFGLAAVINLLNVKKRNLQFIASPRMLYEMAKKHDEWPGEDYAGSSCRGAIRGWKNMGVCSEGDWGYLPENPGDLTVERAKAARSCTVGAYYRLRPEITDYHAALNEVGAIYVSATVHSGWFSPRAASKNTLAIIKPSTTPEGGHAFAIVGYNSQGFIVQNSWGARWGTKGYALWLYQDWLQNISDGWVFQLAIPTPDVFGLSSRSQVTFDAESVKSAPKRLEIAGHFVHFDDGNFKKRGEYWSAPDDVVKTADLIKESADSKRYDHLLIYAHGGLNDPGASAKRIRALKEGFKRNGIYPFHIMYDTGLVEELKDSVLRAFSGKRTEGFFSDWRDQLIEQRDMLIEDFVRKPVTPIWEEMKNDAHRPFESKSNGEIGDGLFVLKTFTEALQDTHLKIHLAGHSTGAVLLGHLLDALDGLGVPDLIESCSLMAPACSMDFYKTHYEPRLKKQENGDPRVRLPVLSVYNLTEKLEQDDNVAFVYRKSLLCLVSRALERQTDKPILGMKRYSKKLIPYPGLSINYSKGGKKGLTTSTSHGGFDNDINTMNAIMAAILKKSPQKPFTRDEMKGY</sequence>
<dbReference type="GO" id="GO:0006508">
    <property type="term" value="P:proteolysis"/>
    <property type="evidence" value="ECO:0007669"/>
    <property type="project" value="UniProtKB-KW"/>
</dbReference>
<dbReference type="STRING" id="177437.HRM2_10590"/>
<dbReference type="EMBL" id="CP001087">
    <property type="protein sequence ID" value="ACN14171.1"/>
    <property type="molecule type" value="Genomic_DNA"/>
</dbReference>
<keyword evidence="2" id="KW-0645">Protease</keyword>
<dbReference type="InterPro" id="IPR029058">
    <property type="entry name" value="AB_hydrolase_fold"/>
</dbReference>
<evidence type="ECO:0000259" key="1">
    <source>
        <dbReference type="SMART" id="SM00645"/>
    </source>
</evidence>
<dbReference type="KEGG" id="dat:HRM2_10590"/>
<gene>
    <name evidence="2" type="ordered locus">HRM2_10590</name>
</gene>
<name>C0QL85_DESAH</name>